<protein>
    <submittedName>
        <fullName evidence="2">Uncharacterized protein</fullName>
    </submittedName>
</protein>
<reference evidence="2" key="1">
    <citation type="submission" date="2023-07" db="EMBL/GenBank/DDBJ databases">
        <title>A chromosome-level genome assembly of Lolium multiflorum.</title>
        <authorList>
            <person name="Chen Y."/>
            <person name="Copetti D."/>
            <person name="Kolliker R."/>
            <person name="Studer B."/>
        </authorList>
    </citation>
    <scope>NUCLEOTIDE SEQUENCE</scope>
    <source>
        <strain evidence="2">02402/16</strain>
        <tissue evidence="2">Leaf</tissue>
    </source>
</reference>
<feature type="region of interest" description="Disordered" evidence="1">
    <location>
        <begin position="219"/>
        <end position="253"/>
    </location>
</feature>
<evidence type="ECO:0000313" key="3">
    <source>
        <dbReference type="Proteomes" id="UP001231189"/>
    </source>
</evidence>
<sequence>MIFSSFDFTMDQLSLGINTEKIFAPLPPDQTVGIKAWVRMTEYHRSSKLQAIEALLHSPAAPSGTQHSGQIMKARPPAGLHLHPRETLGPPPLFRSGPTPTTIPGWPWLPLETPSRSRSPETPHTSGHRRSRTPAVHHRPPRGLGFPPQPAPTPPSAAGRAHHRHVVRHAIAEPRPGAAIEAPDDRAAPWPKVGAPCPTPTREGTMQSPPAPALARPCLATPSGGGEGGEEERGEEGLRRGRDPAGRRVGAAREGRGFRASGVAGLANVIVA</sequence>
<name>A0AAD8R6G9_LOLMU</name>
<keyword evidence="3" id="KW-1185">Reference proteome</keyword>
<feature type="compositionally biased region" description="Low complexity" evidence="1">
    <location>
        <begin position="97"/>
        <end position="111"/>
    </location>
</feature>
<evidence type="ECO:0000256" key="1">
    <source>
        <dbReference type="SAM" id="MobiDB-lite"/>
    </source>
</evidence>
<dbReference type="EMBL" id="JAUUTY010000006">
    <property type="protein sequence ID" value="KAK1615040.1"/>
    <property type="molecule type" value="Genomic_DNA"/>
</dbReference>
<comment type="caution">
    <text evidence="2">The sequence shown here is derived from an EMBL/GenBank/DDBJ whole genome shotgun (WGS) entry which is preliminary data.</text>
</comment>
<accession>A0AAD8R6G9</accession>
<gene>
    <name evidence="2" type="ORF">QYE76_020557</name>
</gene>
<dbReference type="AlphaFoldDB" id="A0AAD8R6G9"/>
<organism evidence="2 3">
    <name type="scientific">Lolium multiflorum</name>
    <name type="common">Italian ryegrass</name>
    <name type="synonym">Lolium perenne subsp. multiflorum</name>
    <dbReference type="NCBI Taxonomy" id="4521"/>
    <lineage>
        <taxon>Eukaryota</taxon>
        <taxon>Viridiplantae</taxon>
        <taxon>Streptophyta</taxon>
        <taxon>Embryophyta</taxon>
        <taxon>Tracheophyta</taxon>
        <taxon>Spermatophyta</taxon>
        <taxon>Magnoliopsida</taxon>
        <taxon>Liliopsida</taxon>
        <taxon>Poales</taxon>
        <taxon>Poaceae</taxon>
        <taxon>BOP clade</taxon>
        <taxon>Pooideae</taxon>
        <taxon>Poodae</taxon>
        <taxon>Poeae</taxon>
        <taxon>Poeae Chloroplast Group 2 (Poeae type)</taxon>
        <taxon>Loliodinae</taxon>
        <taxon>Loliinae</taxon>
        <taxon>Lolium</taxon>
    </lineage>
</organism>
<evidence type="ECO:0000313" key="2">
    <source>
        <dbReference type="EMBL" id="KAK1615040.1"/>
    </source>
</evidence>
<proteinExistence type="predicted"/>
<feature type="region of interest" description="Disordered" evidence="1">
    <location>
        <begin position="76"/>
        <end position="163"/>
    </location>
</feature>
<feature type="compositionally biased region" description="Polar residues" evidence="1">
    <location>
        <begin position="114"/>
        <end position="125"/>
    </location>
</feature>
<dbReference type="Proteomes" id="UP001231189">
    <property type="component" value="Unassembled WGS sequence"/>
</dbReference>
<feature type="compositionally biased region" description="Basic residues" evidence="1">
    <location>
        <begin position="126"/>
        <end position="141"/>
    </location>
</feature>
<feature type="compositionally biased region" description="Basic and acidic residues" evidence="1">
    <location>
        <begin position="235"/>
        <end position="253"/>
    </location>
</feature>